<proteinExistence type="predicted"/>
<gene>
    <name evidence="4" type="ORF">DBRI00130_LOCUS38774</name>
</gene>
<accession>A0A7S4SRY9</accession>
<sequence>MTKSTPIILLVLSSILSSSVAFVPTTLRSTSPSNAALYAKKNKKSRGGKGFGKAEEPKVIPPPPPSLTPNGPVEATSTVGLSSIDNGSSAVPTIENPSSKPLNIDPNLPEDERAKAILRAKYGLKSYEEQQSDYNEYKAEAVAAAKERSRRMKAMADGDVPADIFALIPAPVLKFIDSFLKIGLGITTVGFVLAGFGITIEAWAKATGNTLPENVDNFIVTVVEPNFTPALGVLLGFSISLGIFASAQLGSSSSQYQERP</sequence>
<keyword evidence="2" id="KW-1133">Transmembrane helix</keyword>
<evidence type="ECO:0000256" key="3">
    <source>
        <dbReference type="SAM" id="SignalP"/>
    </source>
</evidence>
<dbReference type="EMBL" id="HBNS01053082">
    <property type="protein sequence ID" value="CAE4654317.1"/>
    <property type="molecule type" value="Transcribed_RNA"/>
</dbReference>
<keyword evidence="2" id="KW-0812">Transmembrane</keyword>
<feature type="chain" id="PRO_5030991195" evidence="3">
    <location>
        <begin position="22"/>
        <end position="260"/>
    </location>
</feature>
<feature type="compositionally biased region" description="Polar residues" evidence="1">
    <location>
        <begin position="75"/>
        <end position="101"/>
    </location>
</feature>
<feature type="region of interest" description="Disordered" evidence="1">
    <location>
        <begin position="39"/>
        <end position="108"/>
    </location>
</feature>
<organism evidence="4">
    <name type="scientific">Ditylum brightwellii</name>
    <dbReference type="NCBI Taxonomy" id="49249"/>
    <lineage>
        <taxon>Eukaryota</taxon>
        <taxon>Sar</taxon>
        <taxon>Stramenopiles</taxon>
        <taxon>Ochrophyta</taxon>
        <taxon>Bacillariophyta</taxon>
        <taxon>Mediophyceae</taxon>
        <taxon>Lithodesmiophycidae</taxon>
        <taxon>Lithodesmiales</taxon>
        <taxon>Lithodesmiaceae</taxon>
        <taxon>Ditylum</taxon>
    </lineage>
</organism>
<keyword evidence="3" id="KW-0732">Signal</keyword>
<evidence type="ECO:0000256" key="2">
    <source>
        <dbReference type="SAM" id="Phobius"/>
    </source>
</evidence>
<dbReference type="AlphaFoldDB" id="A0A7S4SRY9"/>
<reference evidence="4" key="1">
    <citation type="submission" date="2021-01" db="EMBL/GenBank/DDBJ databases">
        <authorList>
            <person name="Corre E."/>
            <person name="Pelletier E."/>
            <person name="Niang G."/>
            <person name="Scheremetjew M."/>
            <person name="Finn R."/>
            <person name="Kale V."/>
            <person name="Holt S."/>
            <person name="Cochrane G."/>
            <person name="Meng A."/>
            <person name="Brown T."/>
            <person name="Cohen L."/>
        </authorList>
    </citation>
    <scope>NUCLEOTIDE SEQUENCE</scope>
    <source>
        <strain evidence="4">GSO104</strain>
    </source>
</reference>
<evidence type="ECO:0000256" key="1">
    <source>
        <dbReference type="SAM" id="MobiDB-lite"/>
    </source>
</evidence>
<name>A0A7S4SRY9_9STRA</name>
<evidence type="ECO:0000313" key="4">
    <source>
        <dbReference type="EMBL" id="CAE4654317.1"/>
    </source>
</evidence>
<protein>
    <submittedName>
        <fullName evidence="4">Uncharacterized protein</fullName>
    </submittedName>
</protein>
<feature type="signal peptide" evidence="3">
    <location>
        <begin position="1"/>
        <end position="21"/>
    </location>
</feature>
<keyword evidence="2" id="KW-0472">Membrane</keyword>
<feature type="transmembrane region" description="Helical" evidence="2">
    <location>
        <begin position="227"/>
        <end position="249"/>
    </location>
</feature>